<dbReference type="GO" id="GO:0010521">
    <property type="term" value="F:telomerase inhibitor activity"/>
    <property type="evidence" value="ECO:0007669"/>
    <property type="project" value="TreeGrafter"/>
</dbReference>
<evidence type="ECO:0000256" key="2">
    <source>
        <dbReference type="ARBA" id="ARBA00004574"/>
    </source>
</evidence>
<dbReference type="GO" id="GO:0000783">
    <property type="term" value="C:nuclear telomere cap complex"/>
    <property type="evidence" value="ECO:0007669"/>
    <property type="project" value="TreeGrafter"/>
</dbReference>
<feature type="compositionally biased region" description="Basic residues" evidence="9">
    <location>
        <begin position="390"/>
        <end position="404"/>
    </location>
</feature>
<dbReference type="InterPro" id="IPR011564">
    <property type="entry name" value="Telomer_end-bd_POT1/Cdc13"/>
</dbReference>
<dbReference type="GO" id="GO:0098505">
    <property type="term" value="F:G-rich strand telomeric DNA binding"/>
    <property type="evidence" value="ECO:0007669"/>
    <property type="project" value="TreeGrafter"/>
</dbReference>
<dbReference type="GO" id="GO:0032210">
    <property type="term" value="P:regulation of telomere maintenance via telomerase"/>
    <property type="evidence" value="ECO:0007669"/>
    <property type="project" value="TreeGrafter"/>
</dbReference>
<dbReference type="Pfam" id="PF02765">
    <property type="entry name" value="POT1"/>
    <property type="match status" value="1"/>
</dbReference>
<dbReference type="SUPFAM" id="SSF50249">
    <property type="entry name" value="Nucleic acid-binding proteins"/>
    <property type="match status" value="2"/>
</dbReference>
<protein>
    <recommendedName>
        <fullName evidence="4">Protection of telomeres protein 1</fullName>
    </recommendedName>
</protein>
<evidence type="ECO:0000313" key="11">
    <source>
        <dbReference type="EMBL" id="KFX45668.1"/>
    </source>
</evidence>
<evidence type="ECO:0000256" key="5">
    <source>
        <dbReference type="ARBA" id="ARBA00022454"/>
    </source>
</evidence>
<comment type="caution">
    <text evidence="11">The sequence shown here is derived from an EMBL/GenBank/DDBJ whole genome shotgun (WGS) entry which is preliminary data.</text>
</comment>
<sequence length="668" mass="76635">MILLFECIYGYKMPAAFPPRFVSVDTGKRSQGFHNLIGVVVDCLPISRSAGSSFVTTFTIKDTDFGPGNETWKGLKIKYFNDGEHRLPVVKVNDVILLRRLRNVNSYSKVRQFHGSLTGVVGNTDNVSWAVFRQPDGPGSLMPVCSPGSKALSVEEQTYANTLVESVIHYMSTTSATPSTRKKGHAESSSTPSESRRQVIAKPKDKFSLIKDLSARTFADLAVHVVKMFYQDDRVHLYVTDYTVNKSLFDYGDKSDEENEGGTDDTFGFLTRPTREKRAWQGPRGRMTLQVTLWDPHSYYARENVTEDGYILLRNVHIKADKMNGLLEGVMHTDKKYPEKVDVRLLEDDHQDDPRVVELKTRKREYWRQNRTNKRKLAEDFGDGDDGKPKKNSKQRRKELHRQKKQQEQRKQQQQNKSLQREEGQSEIPSTMNKSNRPNPYIQAKDPARGCRKISEILPNESHNISLPDNIQYRLPFQCVKYRSTVRVVDYFPPNIADFSVPYIPEYSSVYSSDNEDDITPETPGVRWEWRFCLLVEDAQILPGQPREQIKLFVSGSDAEFLLKLDAVNLRKNKEAFIRLQEKLCILWGDLEERKSQGMDTQQKGPSQLPFTCCIKEWGVRCACRTDVGSYHNDGSDRECAVVGPEHNRECLGWERRFALFGTTINEE</sequence>
<name>A0A093XKB7_TALMA</name>
<comment type="similarity">
    <text evidence="3">Belongs to the telombin family.</text>
</comment>
<gene>
    <name evidence="11" type="ORF">GQ26_0220710</name>
</gene>
<feature type="compositionally biased region" description="Polar residues" evidence="9">
    <location>
        <begin position="427"/>
        <end position="438"/>
    </location>
</feature>
<keyword evidence="6" id="KW-0779">Telomere</keyword>
<dbReference type="PANTHER" id="PTHR14513:SF0">
    <property type="entry name" value="PROTECTION OF TELOMERES PROTEIN 1"/>
    <property type="match status" value="1"/>
</dbReference>
<evidence type="ECO:0000256" key="4">
    <source>
        <dbReference type="ARBA" id="ARBA00015253"/>
    </source>
</evidence>
<evidence type="ECO:0000259" key="10">
    <source>
        <dbReference type="SMART" id="SM00976"/>
    </source>
</evidence>
<evidence type="ECO:0000256" key="3">
    <source>
        <dbReference type="ARBA" id="ARBA00008442"/>
    </source>
</evidence>
<dbReference type="InterPro" id="IPR028389">
    <property type="entry name" value="POT1"/>
</dbReference>
<dbReference type="EMBL" id="JPOX01000022">
    <property type="protein sequence ID" value="KFX45668.1"/>
    <property type="molecule type" value="Genomic_DNA"/>
</dbReference>
<keyword evidence="7" id="KW-0238">DNA-binding</keyword>
<comment type="subcellular location">
    <subcellularLocation>
        <location evidence="2">Chromosome</location>
        <location evidence="2">Telomere</location>
    </subcellularLocation>
    <subcellularLocation>
        <location evidence="1">Nucleus</location>
    </subcellularLocation>
</comment>
<evidence type="ECO:0000256" key="9">
    <source>
        <dbReference type="SAM" id="MobiDB-lite"/>
    </source>
</evidence>
<organism evidence="11">
    <name type="scientific">Talaromyces marneffei PM1</name>
    <dbReference type="NCBI Taxonomy" id="1077442"/>
    <lineage>
        <taxon>Eukaryota</taxon>
        <taxon>Fungi</taxon>
        <taxon>Dikarya</taxon>
        <taxon>Ascomycota</taxon>
        <taxon>Pezizomycotina</taxon>
        <taxon>Eurotiomycetes</taxon>
        <taxon>Eurotiomycetidae</taxon>
        <taxon>Eurotiales</taxon>
        <taxon>Trichocomaceae</taxon>
        <taxon>Talaromyces</taxon>
        <taxon>Talaromyces sect. Talaromyces</taxon>
    </lineage>
</organism>
<dbReference type="PANTHER" id="PTHR14513">
    <property type="entry name" value="PROTECTION OF TELOMERES 1"/>
    <property type="match status" value="1"/>
</dbReference>
<feature type="region of interest" description="Disordered" evidence="9">
    <location>
        <begin position="174"/>
        <end position="200"/>
    </location>
</feature>
<dbReference type="SMART" id="SM00976">
    <property type="entry name" value="Telo_bind"/>
    <property type="match status" value="1"/>
</dbReference>
<dbReference type="Pfam" id="PF16686">
    <property type="entry name" value="POT1PC"/>
    <property type="match status" value="1"/>
</dbReference>
<keyword evidence="5" id="KW-0158">Chromosome</keyword>
<feature type="region of interest" description="Disordered" evidence="9">
    <location>
        <begin position="377"/>
        <end position="448"/>
    </location>
</feature>
<dbReference type="FunFam" id="2.40.50.140:FF:000303">
    <property type="entry name" value="Protection of telomeres protein 1"/>
    <property type="match status" value="1"/>
</dbReference>
<evidence type="ECO:0000256" key="6">
    <source>
        <dbReference type="ARBA" id="ARBA00022895"/>
    </source>
</evidence>
<dbReference type="InterPro" id="IPR032042">
    <property type="entry name" value="POT1PC"/>
</dbReference>
<proteinExistence type="inferred from homology"/>
<dbReference type="Gene3D" id="2.40.50.140">
    <property type="entry name" value="Nucleic acid-binding proteins"/>
    <property type="match status" value="2"/>
</dbReference>
<feature type="domain" description="Telomeric single stranded DNA binding POT1/Cdc13" evidence="10">
    <location>
        <begin position="21"/>
        <end position="169"/>
    </location>
</feature>
<dbReference type="AlphaFoldDB" id="A0A093XKB7"/>
<evidence type="ECO:0000256" key="8">
    <source>
        <dbReference type="ARBA" id="ARBA00023242"/>
    </source>
</evidence>
<reference evidence="11" key="1">
    <citation type="journal article" date="2014" name="PLoS Genet.">
        <title>Signature Gene Expression Reveals Novel Clues to the Molecular Mechanisms of Dimorphic Transition in Penicillium marneffei.</title>
        <authorList>
            <person name="Yang E."/>
            <person name="Wang G."/>
            <person name="Cai J."/>
            <person name="Woo P.C."/>
            <person name="Lau S.K."/>
            <person name="Yuen K.-Y."/>
            <person name="Chow W.-N."/>
            <person name="Lin X."/>
        </authorList>
    </citation>
    <scope>NUCLEOTIDE SEQUENCE [LARGE SCALE GENOMIC DNA]</scope>
    <source>
        <strain evidence="11">PM1</strain>
    </source>
</reference>
<accession>A0A093XKB7</accession>
<dbReference type="GO" id="GO:0016233">
    <property type="term" value="P:telomere capping"/>
    <property type="evidence" value="ECO:0007669"/>
    <property type="project" value="TreeGrafter"/>
</dbReference>
<dbReference type="InterPro" id="IPR012340">
    <property type="entry name" value="NA-bd_OB-fold"/>
</dbReference>
<keyword evidence="8" id="KW-0539">Nucleus</keyword>
<evidence type="ECO:0000256" key="7">
    <source>
        <dbReference type="ARBA" id="ARBA00023125"/>
    </source>
</evidence>
<evidence type="ECO:0000256" key="1">
    <source>
        <dbReference type="ARBA" id="ARBA00004123"/>
    </source>
</evidence>
<dbReference type="CDD" id="cd04497">
    <property type="entry name" value="hPOT1_OB1_like"/>
    <property type="match status" value="1"/>
</dbReference>